<dbReference type="InterPro" id="IPR007694">
    <property type="entry name" value="DNA_helicase_DnaB-like_C"/>
</dbReference>
<organism evidence="16 17">
    <name type="scientific">Candidatus Odyssella acanthamoebae</name>
    <dbReference type="NCBI Taxonomy" id="91604"/>
    <lineage>
        <taxon>Bacteria</taxon>
        <taxon>Pseudomonadati</taxon>
        <taxon>Pseudomonadota</taxon>
        <taxon>Alphaproteobacteria</taxon>
        <taxon>Holosporales</taxon>
        <taxon>Candidatus Paracaedibacteraceae</taxon>
        <taxon>Candidatus Odyssella</taxon>
    </lineage>
</organism>
<dbReference type="GO" id="GO:0006269">
    <property type="term" value="P:DNA replication, synthesis of primer"/>
    <property type="evidence" value="ECO:0007669"/>
    <property type="project" value="UniProtKB-UniRule"/>
</dbReference>
<sequence length="488" mass="54232">MSSDIIPFQGNPLVAVQNEDAPPYNLEAEQGLLGVLLLDNSMMERVGDFLKPYHFADAIHGKIFEGICRFVERGQIADPVTLRDYFERDKALEPVGGAAYLVDIANSVLSMSSAVDYGKLIHDLFLRRELLKIGQEICGSAKTYEFDTTAVNQIEQAEKQLFDLATKGQSSGGLLPFNLAITEALQTAEMAFKRDSHIVGVTSGLIDMDRYLGGLHPSDLLILAGRPSMGKTTLATNIAFNAAKAVLDNDPNGAPVAFFSLEMSAEQLASRILASESAVSSDKIRRGDIRAEDFPKFVEVTRTLQDLPLFIDDTAGITVNAIRNRCRRLKRQHGLGLIVIDYLQLIEAGGTKRGGDNRVQEISDISRGLKAIAKELDVPVIALSQLSRAVEQREDKRPMLSDLRESGSIEQDADVVMFVYRDEYYLERRRPPEGTDKFMQWQEEMQKVYKQAEIIIAKQRHGPVGTVKLYFDGALTKFSNLTENYMDS</sequence>
<feature type="domain" description="SF4 helicase" evidence="15">
    <location>
        <begin position="194"/>
        <end position="485"/>
    </location>
</feature>
<evidence type="ECO:0000256" key="13">
    <source>
        <dbReference type="NCBIfam" id="TIGR00665"/>
    </source>
</evidence>
<dbReference type="SUPFAM" id="SSF48024">
    <property type="entry name" value="N-terminal domain of DnaB helicase"/>
    <property type="match status" value="1"/>
</dbReference>
<evidence type="ECO:0000256" key="12">
    <source>
        <dbReference type="ARBA" id="ARBA00048954"/>
    </source>
</evidence>
<keyword evidence="3 14" id="KW-0639">Primosome</keyword>
<proteinExistence type="inferred from homology"/>
<dbReference type="Pfam" id="PF00772">
    <property type="entry name" value="DnaB"/>
    <property type="match status" value="1"/>
</dbReference>
<dbReference type="PROSITE" id="PS51199">
    <property type="entry name" value="SF4_HELICASE"/>
    <property type="match status" value="1"/>
</dbReference>
<dbReference type="PANTHER" id="PTHR30153">
    <property type="entry name" value="REPLICATIVE DNA HELICASE DNAB"/>
    <property type="match status" value="1"/>
</dbReference>
<dbReference type="Pfam" id="PF03796">
    <property type="entry name" value="DnaB_C"/>
    <property type="match status" value="1"/>
</dbReference>
<dbReference type="InterPro" id="IPR007693">
    <property type="entry name" value="DNA_helicase_DnaB-like_N"/>
</dbReference>
<dbReference type="InterPro" id="IPR016136">
    <property type="entry name" value="DNA_helicase_N/primase_C"/>
</dbReference>
<gene>
    <name evidence="16" type="ORF">ID47_08180</name>
</gene>
<dbReference type="KEGG" id="paca:ID47_08180"/>
<dbReference type="GO" id="GO:0043139">
    <property type="term" value="F:5'-3' DNA helicase activity"/>
    <property type="evidence" value="ECO:0007669"/>
    <property type="project" value="UniProtKB-EC"/>
</dbReference>
<dbReference type="GO" id="GO:1990077">
    <property type="term" value="C:primosome complex"/>
    <property type="evidence" value="ECO:0007669"/>
    <property type="project" value="UniProtKB-UniRule"/>
</dbReference>
<dbReference type="Gene3D" id="1.10.860.10">
    <property type="entry name" value="DNAb Helicase, Chain A"/>
    <property type="match status" value="1"/>
</dbReference>
<evidence type="ECO:0000256" key="8">
    <source>
        <dbReference type="ARBA" id="ARBA00022840"/>
    </source>
</evidence>
<comment type="function">
    <text evidence="11 14">The main replicative DNA helicase, it participates in initiation and elongation during chromosome replication. Travels ahead of the DNA replisome, separating dsDNA into templates for DNA synthesis. A processive ATP-dependent 5'-3' DNA helicase it has DNA-dependent ATPase activity.</text>
</comment>
<keyword evidence="17" id="KW-1185">Reference proteome</keyword>
<dbReference type="CDD" id="cd00984">
    <property type="entry name" value="DnaB_C"/>
    <property type="match status" value="1"/>
</dbReference>
<keyword evidence="5 14" id="KW-0547">Nucleotide-binding</keyword>
<evidence type="ECO:0000256" key="7">
    <source>
        <dbReference type="ARBA" id="ARBA00022806"/>
    </source>
</evidence>
<dbReference type="InterPro" id="IPR003593">
    <property type="entry name" value="AAA+_ATPase"/>
</dbReference>
<dbReference type="SUPFAM" id="SSF52540">
    <property type="entry name" value="P-loop containing nucleoside triphosphate hydrolases"/>
    <property type="match status" value="1"/>
</dbReference>
<dbReference type="GO" id="GO:0042802">
    <property type="term" value="F:identical protein binding"/>
    <property type="evidence" value="ECO:0007669"/>
    <property type="project" value="UniProtKB-ARBA"/>
</dbReference>
<dbReference type="Proteomes" id="UP000028926">
    <property type="component" value="Chromosome"/>
</dbReference>
<accession>A0A077AU30</accession>
<dbReference type="EC" id="5.6.2.3" evidence="13 14"/>
<dbReference type="GO" id="GO:0003677">
    <property type="term" value="F:DNA binding"/>
    <property type="evidence" value="ECO:0007669"/>
    <property type="project" value="UniProtKB-UniRule"/>
</dbReference>
<dbReference type="Gene3D" id="3.40.50.300">
    <property type="entry name" value="P-loop containing nucleotide triphosphate hydrolases"/>
    <property type="match status" value="1"/>
</dbReference>
<evidence type="ECO:0000256" key="6">
    <source>
        <dbReference type="ARBA" id="ARBA00022801"/>
    </source>
</evidence>
<comment type="similarity">
    <text evidence="1 14">Belongs to the helicase family. DnaB subfamily.</text>
</comment>
<name>A0A077AU30_9PROT</name>
<evidence type="ECO:0000256" key="14">
    <source>
        <dbReference type="RuleBase" id="RU362085"/>
    </source>
</evidence>
<evidence type="ECO:0000259" key="15">
    <source>
        <dbReference type="PROSITE" id="PS51199"/>
    </source>
</evidence>
<dbReference type="eggNOG" id="COG0305">
    <property type="taxonomic scope" value="Bacteria"/>
</dbReference>
<dbReference type="STRING" id="91604.ID47_08180"/>
<keyword evidence="4 14" id="KW-0235">DNA replication</keyword>
<dbReference type="HOGENOM" id="CLU_005373_0_2_5"/>
<evidence type="ECO:0000256" key="5">
    <source>
        <dbReference type="ARBA" id="ARBA00022741"/>
    </source>
</evidence>
<dbReference type="RefSeq" id="WP_038465333.1">
    <property type="nucleotide sequence ID" value="NZ_CP008941.1"/>
</dbReference>
<evidence type="ECO:0000256" key="2">
    <source>
        <dbReference type="ARBA" id="ARBA00011643"/>
    </source>
</evidence>
<dbReference type="FunFam" id="3.40.50.300:FF:000076">
    <property type="entry name" value="Replicative DNA helicase"/>
    <property type="match status" value="1"/>
</dbReference>
<dbReference type="InterPro" id="IPR007692">
    <property type="entry name" value="DNA_helicase_DnaB"/>
</dbReference>
<dbReference type="NCBIfam" id="TIGR00665">
    <property type="entry name" value="DnaB"/>
    <property type="match status" value="1"/>
</dbReference>
<comment type="catalytic activity">
    <reaction evidence="12 14">
        <text>ATP + H2O = ADP + phosphate + H(+)</text>
        <dbReference type="Rhea" id="RHEA:13065"/>
        <dbReference type="ChEBI" id="CHEBI:15377"/>
        <dbReference type="ChEBI" id="CHEBI:15378"/>
        <dbReference type="ChEBI" id="CHEBI:30616"/>
        <dbReference type="ChEBI" id="CHEBI:43474"/>
        <dbReference type="ChEBI" id="CHEBI:456216"/>
        <dbReference type="EC" id="5.6.2.3"/>
    </reaction>
</comment>
<dbReference type="InterPro" id="IPR027417">
    <property type="entry name" value="P-loop_NTPase"/>
</dbReference>
<comment type="subunit">
    <text evidence="2">Homohexamer.</text>
</comment>
<keyword evidence="8 14" id="KW-0067">ATP-binding</keyword>
<evidence type="ECO:0000256" key="1">
    <source>
        <dbReference type="ARBA" id="ARBA00008428"/>
    </source>
</evidence>
<dbReference type="GO" id="GO:0016887">
    <property type="term" value="F:ATP hydrolysis activity"/>
    <property type="evidence" value="ECO:0007669"/>
    <property type="project" value="RHEA"/>
</dbReference>
<evidence type="ECO:0000256" key="11">
    <source>
        <dbReference type="ARBA" id="ARBA00044932"/>
    </source>
</evidence>
<dbReference type="SMART" id="SM00382">
    <property type="entry name" value="AAA"/>
    <property type="match status" value="1"/>
</dbReference>
<dbReference type="EMBL" id="CP008941">
    <property type="protein sequence ID" value="AIK96702.1"/>
    <property type="molecule type" value="Genomic_DNA"/>
</dbReference>
<keyword evidence="10" id="KW-0413">Isomerase</keyword>
<dbReference type="PANTHER" id="PTHR30153:SF2">
    <property type="entry name" value="REPLICATIVE DNA HELICASE"/>
    <property type="match status" value="1"/>
</dbReference>
<dbReference type="AlphaFoldDB" id="A0A077AU30"/>
<keyword evidence="9 14" id="KW-0238">DNA-binding</keyword>
<reference evidence="16 17" key="1">
    <citation type="submission" date="2014-07" db="EMBL/GenBank/DDBJ databases">
        <title>Comparative genomic insights into amoeba endosymbionts belonging to the families of Holosporaceae and Candidatus Midichloriaceae within Rickettsiales.</title>
        <authorList>
            <person name="Wang Z."/>
            <person name="Wu M."/>
        </authorList>
    </citation>
    <scope>NUCLEOTIDE SEQUENCE [LARGE SCALE GENOMIC DNA]</scope>
    <source>
        <strain evidence="16">PRA3</strain>
    </source>
</reference>
<dbReference type="NCBIfam" id="NF006606">
    <property type="entry name" value="PRK09165.1"/>
    <property type="match status" value="1"/>
</dbReference>
<evidence type="ECO:0000256" key="10">
    <source>
        <dbReference type="ARBA" id="ARBA00023235"/>
    </source>
</evidence>
<dbReference type="GO" id="GO:0005829">
    <property type="term" value="C:cytosol"/>
    <property type="evidence" value="ECO:0007669"/>
    <property type="project" value="TreeGrafter"/>
</dbReference>
<dbReference type="OrthoDB" id="9773982at2"/>
<evidence type="ECO:0000256" key="4">
    <source>
        <dbReference type="ARBA" id="ARBA00022705"/>
    </source>
</evidence>
<evidence type="ECO:0000256" key="3">
    <source>
        <dbReference type="ARBA" id="ARBA00022515"/>
    </source>
</evidence>
<evidence type="ECO:0000313" key="16">
    <source>
        <dbReference type="EMBL" id="AIK96702.1"/>
    </source>
</evidence>
<protein>
    <recommendedName>
        <fullName evidence="13 14">Replicative DNA helicase</fullName>
        <ecNumber evidence="13 14">5.6.2.3</ecNumber>
    </recommendedName>
</protein>
<dbReference type="GO" id="GO:0005524">
    <property type="term" value="F:ATP binding"/>
    <property type="evidence" value="ECO:0007669"/>
    <property type="project" value="UniProtKB-UniRule"/>
</dbReference>
<dbReference type="InterPro" id="IPR036185">
    <property type="entry name" value="DNA_heli_DnaB-like_N_sf"/>
</dbReference>
<evidence type="ECO:0000313" key="17">
    <source>
        <dbReference type="Proteomes" id="UP000028926"/>
    </source>
</evidence>
<keyword evidence="6 14" id="KW-0378">Hydrolase</keyword>
<keyword evidence="7 14" id="KW-0347">Helicase</keyword>
<evidence type="ECO:0000256" key="9">
    <source>
        <dbReference type="ARBA" id="ARBA00023125"/>
    </source>
</evidence>